<comment type="similarity">
    <text evidence="2">Belongs to the bacterial solute-binding protein 2 family.</text>
</comment>
<sequence length="345" mass="36255">MQQSLTPRPNRRLRPRWTACAVAATALAALATGCGSSESGGKPADGRSLKIIYVRDVPQPTPFDAPIVKGYKDAGKRLGDDTVFQGAPANTRASDPAQEKRLLQNAVAEKPDCLITTFDTPSAQGPEVRKAQAAGIPVVFANAGYQQAEKYGALTYIGSDETLQGRTGGQELTRLGVKHPLVVSLTPGSLPLTDQRNAGFKTGYTGQTTWLYMSLKEAAGTTASIAGAIEAKLARDPSIDAVFTTGVVFAPAQLAARTATGSRAAAMTWATIDTNAQILGAVKAGNLAFALDQQQYLQGYWAALVCDQYVRHGLKPVDPVMATGPVVVTQKNLAGYLKAAAEGIH</sequence>
<feature type="chain" id="PRO_5047119918" evidence="4">
    <location>
        <begin position="32"/>
        <end position="345"/>
    </location>
</feature>
<evidence type="ECO:0000256" key="1">
    <source>
        <dbReference type="ARBA" id="ARBA00004196"/>
    </source>
</evidence>
<dbReference type="Proteomes" id="UP001501020">
    <property type="component" value="Unassembled WGS sequence"/>
</dbReference>
<evidence type="ECO:0000313" key="7">
    <source>
        <dbReference type="Proteomes" id="UP001501020"/>
    </source>
</evidence>
<evidence type="ECO:0000256" key="3">
    <source>
        <dbReference type="ARBA" id="ARBA00022729"/>
    </source>
</evidence>
<name>A0ABN2ZCI4_9ACTN</name>
<accession>A0ABN2ZCI4</accession>
<comment type="caution">
    <text evidence="6">The sequence shown here is derived from an EMBL/GenBank/DDBJ whole genome shotgun (WGS) entry which is preliminary data.</text>
</comment>
<feature type="domain" description="Periplasmic binding protein" evidence="5">
    <location>
        <begin position="61"/>
        <end position="311"/>
    </location>
</feature>
<evidence type="ECO:0000256" key="4">
    <source>
        <dbReference type="SAM" id="SignalP"/>
    </source>
</evidence>
<dbReference type="Pfam" id="PF13407">
    <property type="entry name" value="Peripla_BP_4"/>
    <property type="match status" value="1"/>
</dbReference>
<dbReference type="EMBL" id="BAAAMR010000030">
    <property type="protein sequence ID" value="GAA2140144.1"/>
    <property type="molecule type" value="Genomic_DNA"/>
</dbReference>
<reference evidence="6 7" key="1">
    <citation type="journal article" date="2019" name="Int. J. Syst. Evol. Microbiol.">
        <title>The Global Catalogue of Microorganisms (GCM) 10K type strain sequencing project: providing services to taxonomists for standard genome sequencing and annotation.</title>
        <authorList>
            <consortium name="The Broad Institute Genomics Platform"/>
            <consortium name="The Broad Institute Genome Sequencing Center for Infectious Disease"/>
            <person name="Wu L."/>
            <person name="Ma J."/>
        </authorList>
    </citation>
    <scope>NUCLEOTIDE SEQUENCE [LARGE SCALE GENOMIC DNA]</scope>
    <source>
        <strain evidence="6 7">JCM 13850</strain>
    </source>
</reference>
<keyword evidence="7" id="KW-1185">Reference proteome</keyword>
<dbReference type="PANTHER" id="PTHR46847:SF1">
    <property type="entry name" value="D-ALLOSE-BINDING PERIPLASMIC PROTEIN-RELATED"/>
    <property type="match status" value="1"/>
</dbReference>
<dbReference type="SUPFAM" id="SSF53822">
    <property type="entry name" value="Periplasmic binding protein-like I"/>
    <property type="match status" value="1"/>
</dbReference>
<evidence type="ECO:0000256" key="2">
    <source>
        <dbReference type="ARBA" id="ARBA00007639"/>
    </source>
</evidence>
<dbReference type="PANTHER" id="PTHR46847">
    <property type="entry name" value="D-ALLOSE-BINDING PERIPLASMIC PROTEIN-RELATED"/>
    <property type="match status" value="1"/>
</dbReference>
<proteinExistence type="inferred from homology"/>
<comment type="subcellular location">
    <subcellularLocation>
        <location evidence="1">Cell envelope</location>
    </subcellularLocation>
</comment>
<dbReference type="InterPro" id="IPR025997">
    <property type="entry name" value="SBP_2_dom"/>
</dbReference>
<feature type="signal peptide" evidence="4">
    <location>
        <begin position="1"/>
        <end position="31"/>
    </location>
</feature>
<keyword evidence="3 4" id="KW-0732">Signal</keyword>
<dbReference type="Gene3D" id="3.40.50.2300">
    <property type="match status" value="2"/>
</dbReference>
<gene>
    <name evidence="6" type="ORF">GCM10009727_37030</name>
</gene>
<protein>
    <submittedName>
        <fullName evidence="6">Substrate-binding domain-containing protein</fullName>
    </submittedName>
</protein>
<evidence type="ECO:0000313" key="6">
    <source>
        <dbReference type="EMBL" id="GAA2140144.1"/>
    </source>
</evidence>
<evidence type="ECO:0000259" key="5">
    <source>
        <dbReference type="Pfam" id="PF13407"/>
    </source>
</evidence>
<dbReference type="InterPro" id="IPR028082">
    <property type="entry name" value="Peripla_BP_I"/>
</dbReference>
<dbReference type="RefSeq" id="WP_344268150.1">
    <property type="nucleotide sequence ID" value="NZ_BAAAMR010000030.1"/>
</dbReference>
<organism evidence="6 7">
    <name type="scientific">Actinomadura napierensis</name>
    <dbReference type="NCBI Taxonomy" id="267854"/>
    <lineage>
        <taxon>Bacteria</taxon>
        <taxon>Bacillati</taxon>
        <taxon>Actinomycetota</taxon>
        <taxon>Actinomycetes</taxon>
        <taxon>Streptosporangiales</taxon>
        <taxon>Thermomonosporaceae</taxon>
        <taxon>Actinomadura</taxon>
    </lineage>
</organism>